<dbReference type="CDD" id="cd00565">
    <property type="entry name" value="Ubl_ThiS"/>
    <property type="match status" value="1"/>
</dbReference>
<dbReference type="AlphaFoldDB" id="A0A159Z3B3"/>
<dbReference type="InterPro" id="IPR010035">
    <property type="entry name" value="Thi_S"/>
</dbReference>
<evidence type="ECO:0000313" key="1">
    <source>
        <dbReference type="EMBL" id="AMY69592.1"/>
    </source>
</evidence>
<dbReference type="Pfam" id="PF02597">
    <property type="entry name" value="ThiS"/>
    <property type="match status" value="1"/>
</dbReference>
<protein>
    <submittedName>
        <fullName evidence="1">Thiamine biosynthesis protein ThiS</fullName>
    </submittedName>
</protein>
<dbReference type="OrthoDB" id="197113at2"/>
<keyword evidence="2" id="KW-1185">Reference proteome</keyword>
<sequence length="64" mass="6385">MTITLNGAALQTGAATLADLLYEAGFGPKVATARNGAFVPAGLRASTPIAEGDRIEVLAPMQGG</sequence>
<dbReference type="Gene3D" id="3.10.20.30">
    <property type="match status" value="1"/>
</dbReference>
<name>A0A159Z3B3_9RHOB</name>
<dbReference type="Proteomes" id="UP000076128">
    <property type="component" value="Chromosome"/>
</dbReference>
<dbReference type="NCBIfam" id="TIGR01683">
    <property type="entry name" value="thiS"/>
    <property type="match status" value="1"/>
</dbReference>
<reference evidence="1 2" key="1">
    <citation type="submission" date="2015-09" db="EMBL/GenBank/DDBJ databases">
        <title>Complete genome sequence of Defluviimonas alba cai42t isolated from an oilfield in Xinjiang.</title>
        <authorList>
            <person name="Geng S."/>
            <person name="Pan X."/>
            <person name="Wu X."/>
        </authorList>
    </citation>
    <scope>NUCLEOTIDE SEQUENCE [LARGE SCALE GENOMIC DNA]</scope>
    <source>
        <strain evidence="2">cai42</strain>
    </source>
</reference>
<dbReference type="RefSeq" id="WP_066813446.1">
    <property type="nucleotide sequence ID" value="NZ_CP012661.1"/>
</dbReference>
<dbReference type="SUPFAM" id="SSF54285">
    <property type="entry name" value="MoaD/ThiS"/>
    <property type="match status" value="1"/>
</dbReference>
<dbReference type="InterPro" id="IPR016155">
    <property type="entry name" value="Mopterin_synth/thiamin_S_b"/>
</dbReference>
<dbReference type="InterPro" id="IPR012675">
    <property type="entry name" value="Beta-grasp_dom_sf"/>
</dbReference>
<gene>
    <name evidence="1" type="ORF">AKL17_2346</name>
</gene>
<organism evidence="1 2">
    <name type="scientific">Frigidibacter mobilis</name>
    <dbReference type="NCBI Taxonomy" id="1335048"/>
    <lineage>
        <taxon>Bacteria</taxon>
        <taxon>Pseudomonadati</taxon>
        <taxon>Pseudomonadota</taxon>
        <taxon>Alphaproteobacteria</taxon>
        <taxon>Rhodobacterales</taxon>
        <taxon>Paracoccaceae</taxon>
        <taxon>Frigidibacter</taxon>
    </lineage>
</organism>
<accession>A0A159Z3B3</accession>
<dbReference type="InterPro" id="IPR003749">
    <property type="entry name" value="ThiS/MoaD-like"/>
</dbReference>
<proteinExistence type="predicted"/>
<dbReference type="EMBL" id="CP012661">
    <property type="protein sequence ID" value="AMY69592.1"/>
    <property type="molecule type" value="Genomic_DNA"/>
</dbReference>
<evidence type="ECO:0000313" key="2">
    <source>
        <dbReference type="Proteomes" id="UP000076128"/>
    </source>
</evidence>
<dbReference type="PATRIC" id="fig|1335048.3.peg.2446"/>
<dbReference type="STRING" id="1335048.AKL17_2346"/>
<dbReference type="KEGG" id="daa:AKL17_2346"/>